<dbReference type="PANTHER" id="PTHR43547:SF2">
    <property type="entry name" value="HYBRID SIGNAL TRANSDUCTION HISTIDINE KINASE C"/>
    <property type="match status" value="1"/>
</dbReference>
<dbReference type="InterPro" id="IPR003594">
    <property type="entry name" value="HATPase_dom"/>
</dbReference>
<dbReference type="PROSITE" id="PS50110">
    <property type="entry name" value="RESPONSE_REGULATORY"/>
    <property type="match status" value="2"/>
</dbReference>
<comment type="caution">
    <text evidence="4">Lacks conserved residue(s) required for the propagation of feature annotation.</text>
</comment>
<dbReference type="Pfam" id="PF02518">
    <property type="entry name" value="HATPase_c"/>
    <property type="match status" value="1"/>
</dbReference>
<dbReference type="OrthoDB" id="9812260at2"/>
<keyword evidence="3 4" id="KW-0597">Phosphoprotein</keyword>
<feature type="domain" description="Histidine kinase" evidence="5">
    <location>
        <begin position="305"/>
        <end position="525"/>
    </location>
</feature>
<dbReference type="PROSITE" id="PS50109">
    <property type="entry name" value="HIS_KIN"/>
    <property type="match status" value="1"/>
</dbReference>
<gene>
    <name evidence="7" type="ordered locus">Mar181_0645</name>
</gene>
<dbReference type="CDD" id="cd00082">
    <property type="entry name" value="HisKA"/>
    <property type="match status" value="1"/>
</dbReference>
<dbReference type="SMART" id="SM00448">
    <property type="entry name" value="REC"/>
    <property type="match status" value="2"/>
</dbReference>
<feature type="domain" description="Response regulatory" evidence="6">
    <location>
        <begin position="160"/>
        <end position="276"/>
    </location>
</feature>
<comment type="catalytic activity">
    <reaction evidence="1">
        <text>ATP + protein L-histidine = ADP + protein N-phospho-L-histidine.</text>
        <dbReference type="EC" id="2.7.13.3"/>
    </reaction>
</comment>
<dbReference type="InterPro" id="IPR011006">
    <property type="entry name" value="CheY-like_superfamily"/>
</dbReference>
<protein>
    <recommendedName>
        <fullName evidence="2">histidine kinase</fullName>
        <ecNumber evidence="2">2.7.13.3</ecNumber>
    </recommendedName>
</protein>
<dbReference type="SUPFAM" id="SSF47384">
    <property type="entry name" value="Homodimeric domain of signal transducing histidine kinase"/>
    <property type="match status" value="1"/>
</dbReference>
<dbReference type="KEGG" id="mpc:Mar181_0645"/>
<organism evidence="7 8">
    <name type="scientific">Marinomonas posidonica (strain CECT 7376 / NCIMB 14433 / IVIA-Po-181)</name>
    <dbReference type="NCBI Taxonomy" id="491952"/>
    <lineage>
        <taxon>Bacteria</taxon>
        <taxon>Pseudomonadati</taxon>
        <taxon>Pseudomonadota</taxon>
        <taxon>Gammaproteobacteria</taxon>
        <taxon>Oceanospirillales</taxon>
        <taxon>Oceanospirillaceae</taxon>
        <taxon>Marinomonas</taxon>
    </lineage>
</organism>
<feature type="modified residue" description="4-aspartylphosphate" evidence="4">
    <location>
        <position position="209"/>
    </location>
</feature>
<dbReference type="Proteomes" id="UP000009230">
    <property type="component" value="Chromosome"/>
</dbReference>
<dbReference type="Pfam" id="PF00072">
    <property type="entry name" value="Response_reg"/>
    <property type="match status" value="2"/>
</dbReference>
<dbReference type="EMBL" id="CP002771">
    <property type="protein sequence ID" value="AEF53701.1"/>
    <property type="molecule type" value="Genomic_DNA"/>
</dbReference>
<dbReference type="Gene3D" id="3.30.565.10">
    <property type="entry name" value="Histidine kinase-like ATPase, C-terminal domain"/>
    <property type="match status" value="1"/>
</dbReference>
<proteinExistence type="predicted"/>
<sequence>MTTSEQKHYPVSTQILIVDRFETMRKVIAHQLASLGWDHVLMAENDKKAQHLLQTQKVDLIISGLPGAELLESVRMSDKLKHLAFLMITAEIDRTQIVKCINAGVSDLIVKPYTSQRLLKGIQNASAWCNRHKTPSVITTANIPSSHILDTEISSTYTPNILIVDDIPANLHLLSEIFKDEYKVRVAKDGAKALSMCRSDTPPDLVLLDVMMPDMDGFEVARRMRDHPSSENIPIIFVTAINTDEAQLKGLQLGAVDFINKPVDPVIVKPRVANFLRYVRLHKQLQADYDGMLEAAQLREDVEQITSHDFKTPLDTIITLVHAMLGGENDSLDHKQALQQIEQCALQVLDKVNLSSELYNVEMGNYTLVKRSVSIEEILKKIMSFCLIEFSTKSLNIVLKSAHSDSSNYAMTEVLGDQGLCYTIFQHLIKNACEAAPPKTPIMISVSNGNPVNITIRNMGAVPQKIRSRFFDKYITFGKADGEGLGTYAAKRLVEVQSGNIGVSVSDTPTPHGVTSVIVTLPRFTALESTTL</sequence>
<dbReference type="InterPro" id="IPR005467">
    <property type="entry name" value="His_kinase_dom"/>
</dbReference>
<evidence type="ECO:0000256" key="4">
    <source>
        <dbReference type="PROSITE-ProRule" id="PRU00169"/>
    </source>
</evidence>
<evidence type="ECO:0000313" key="8">
    <source>
        <dbReference type="Proteomes" id="UP000009230"/>
    </source>
</evidence>
<evidence type="ECO:0000259" key="6">
    <source>
        <dbReference type="PROSITE" id="PS50110"/>
    </source>
</evidence>
<dbReference type="eggNOG" id="COG4191">
    <property type="taxonomic scope" value="Bacteria"/>
</dbReference>
<name>F6D0X8_MARPP</name>
<keyword evidence="7" id="KW-0418">Kinase</keyword>
<dbReference type="SUPFAM" id="SSF52172">
    <property type="entry name" value="CheY-like"/>
    <property type="match status" value="2"/>
</dbReference>
<evidence type="ECO:0000259" key="5">
    <source>
        <dbReference type="PROSITE" id="PS50109"/>
    </source>
</evidence>
<evidence type="ECO:0000256" key="3">
    <source>
        <dbReference type="ARBA" id="ARBA00022553"/>
    </source>
</evidence>
<keyword evidence="7" id="KW-0808">Transferase</keyword>
<dbReference type="RefSeq" id="WP_013795178.1">
    <property type="nucleotide sequence ID" value="NC_015559.1"/>
</dbReference>
<feature type="domain" description="Response regulatory" evidence="6">
    <location>
        <begin position="14"/>
        <end position="126"/>
    </location>
</feature>
<dbReference type="InterPro" id="IPR001789">
    <property type="entry name" value="Sig_transdc_resp-reg_receiver"/>
</dbReference>
<dbReference type="SMART" id="SM00387">
    <property type="entry name" value="HATPase_c"/>
    <property type="match status" value="1"/>
</dbReference>
<keyword evidence="8" id="KW-1185">Reference proteome</keyword>
<dbReference type="Gene3D" id="3.40.50.2300">
    <property type="match status" value="2"/>
</dbReference>
<dbReference type="eggNOG" id="COG0745">
    <property type="taxonomic scope" value="Bacteria"/>
</dbReference>
<dbReference type="eggNOG" id="COG3437">
    <property type="taxonomic scope" value="Bacteria"/>
</dbReference>
<dbReference type="STRING" id="491952.Mar181_0645"/>
<accession>F6D0X8</accession>
<dbReference type="SMART" id="SM00388">
    <property type="entry name" value="HisKA"/>
    <property type="match status" value="1"/>
</dbReference>
<dbReference type="EC" id="2.7.13.3" evidence="2"/>
<dbReference type="AlphaFoldDB" id="F6D0X8"/>
<dbReference type="Gene3D" id="1.10.287.130">
    <property type="match status" value="1"/>
</dbReference>
<dbReference type="InterPro" id="IPR003661">
    <property type="entry name" value="HisK_dim/P_dom"/>
</dbReference>
<dbReference type="InterPro" id="IPR036097">
    <property type="entry name" value="HisK_dim/P_sf"/>
</dbReference>
<evidence type="ECO:0000256" key="1">
    <source>
        <dbReference type="ARBA" id="ARBA00000085"/>
    </source>
</evidence>
<reference evidence="7 8" key="1">
    <citation type="journal article" date="2012" name="Stand. Genomic Sci.">
        <title>Complete genome sequence of Marinomonas posidonica type strain (IVIA-Po-181(T)).</title>
        <authorList>
            <person name="Lucas-Elio P."/>
            <person name="Goodwin L."/>
            <person name="Woyke T."/>
            <person name="Pitluck S."/>
            <person name="Nolan M."/>
            <person name="Kyrpides N.C."/>
            <person name="Detter J.C."/>
            <person name="Copeland A."/>
            <person name="Lu M."/>
            <person name="Bruce D."/>
            <person name="Detter C."/>
            <person name="Tapia R."/>
            <person name="Han S."/>
            <person name="Land M.L."/>
            <person name="Ivanova N."/>
            <person name="Mikhailova N."/>
            <person name="Johnston A.W."/>
            <person name="Sanchez-Amat A."/>
        </authorList>
    </citation>
    <scope>NUCLEOTIDE SEQUENCE [LARGE SCALE GENOMIC DNA]</scope>
    <source>
        <strain evidence="8">CECT 7376 / NCIMB 14433 / IVIA-Po-181</strain>
    </source>
</reference>
<evidence type="ECO:0000313" key="7">
    <source>
        <dbReference type="EMBL" id="AEF53701.1"/>
    </source>
</evidence>
<dbReference type="GO" id="GO:0000155">
    <property type="term" value="F:phosphorelay sensor kinase activity"/>
    <property type="evidence" value="ECO:0007669"/>
    <property type="project" value="InterPro"/>
</dbReference>
<dbReference type="InterPro" id="IPR036890">
    <property type="entry name" value="HATPase_C_sf"/>
</dbReference>
<evidence type="ECO:0000256" key="2">
    <source>
        <dbReference type="ARBA" id="ARBA00012438"/>
    </source>
</evidence>
<dbReference type="HOGENOM" id="CLU_000445_114_72_6"/>
<dbReference type="PANTHER" id="PTHR43547">
    <property type="entry name" value="TWO-COMPONENT HISTIDINE KINASE"/>
    <property type="match status" value="1"/>
</dbReference>
<dbReference type="SUPFAM" id="SSF55874">
    <property type="entry name" value="ATPase domain of HSP90 chaperone/DNA topoisomerase II/histidine kinase"/>
    <property type="match status" value="1"/>
</dbReference>